<gene>
    <name evidence="1" type="ORF">KTH90_00270</name>
</gene>
<proteinExistence type="predicted"/>
<protein>
    <submittedName>
        <fullName evidence="1">HK97 gp10 family phage protein</fullName>
    </submittedName>
</protein>
<comment type="caution">
    <text evidence="1">The sequence shown here is derived from an EMBL/GenBank/DDBJ whole genome shotgun (WGS) entry which is preliminary data.</text>
</comment>
<dbReference type="EMBL" id="JAHQCX010000001">
    <property type="protein sequence ID" value="MBU9724438.1"/>
    <property type="molecule type" value="Genomic_DNA"/>
</dbReference>
<keyword evidence="2" id="KW-1185">Reference proteome</keyword>
<sequence length="169" mass="19234">MINGKLDLDKKFDHLSKIDLTPAVKTGIMIVQEAAKSGCPVHDGELREKIMTDVEDRDDIVRGFCWPAVEHGVYVELGTGPRGQENHEGISLDIAVAYTQSPWWIHESQIDKETAEQYHWFYIDTSSGRFYQCAGQPAQPYLYPALKDNEEGIVSEISKILRKEIRKQI</sequence>
<evidence type="ECO:0000313" key="2">
    <source>
        <dbReference type="Proteomes" id="UP001314681"/>
    </source>
</evidence>
<organism evidence="1 2">
    <name type="scientific">Diplocloster modestus</name>
    <dbReference type="NCBI Taxonomy" id="2850322"/>
    <lineage>
        <taxon>Bacteria</taxon>
        <taxon>Bacillati</taxon>
        <taxon>Bacillota</taxon>
        <taxon>Clostridia</taxon>
        <taxon>Lachnospirales</taxon>
        <taxon>Lachnospiraceae</taxon>
        <taxon>Diplocloster</taxon>
    </lineage>
</organism>
<dbReference type="RefSeq" id="WP_238726026.1">
    <property type="nucleotide sequence ID" value="NZ_JAHQCX010000001.1"/>
</dbReference>
<reference evidence="1 2" key="1">
    <citation type="submission" date="2021-06" db="EMBL/GenBank/DDBJ databases">
        <title>Description of novel taxa of the family Lachnospiraceae.</title>
        <authorList>
            <person name="Chaplin A.V."/>
            <person name="Sokolova S.R."/>
            <person name="Pikina A.P."/>
            <person name="Korzhanova M."/>
            <person name="Belova V."/>
            <person name="Korostin D."/>
            <person name="Efimov B.A."/>
        </authorList>
    </citation>
    <scope>NUCLEOTIDE SEQUENCE [LARGE SCALE GENOMIC DNA]</scope>
    <source>
        <strain evidence="1 2">ASD4241</strain>
    </source>
</reference>
<dbReference type="Proteomes" id="UP001314681">
    <property type="component" value="Unassembled WGS sequence"/>
</dbReference>
<accession>A0ABS6K0R4</accession>
<name>A0ABS6K0R4_9FIRM</name>
<evidence type="ECO:0000313" key="1">
    <source>
        <dbReference type="EMBL" id="MBU9724438.1"/>
    </source>
</evidence>